<feature type="non-terminal residue" evidence="2">
    <location>
        <position position="1"/>
    </location>
</feature>
<organism evidence="2 3">
    <name type="scientific">Trifolium medium</name>
    <dbReference type="NCBI Taxonomy" id="97028"/>
    <lineage>
        <taxon>Eukaryota</taxon>
        <taxon>Viridiplantae</taxon>
        <taxon>Streptophyta</taxon>
        <taxon>Embryophyta</taxon>
        <taxon>Tracheophyta</taxon>
        <taxon>Spermatophyta</taxon>
        <taxon>Magnoliopsida</taxon>
        <taxon>eudicotyledons</taxon>
        <taxon>Gunneridae</taxon>
        <taxon>Pentapetalae</taxon>
        <taxon>rosids</taxon>
        <taxon>fabids</taxon>
        <taxon>Fabales</taxon>
        <taxon>Fabaceae</taxon>
        <taxon>Papilionoideae</taxon>
        <taxon>50 kb inversion clade</taxon>
        <taxon>NPAAA clade</taxon>
        <taxon>Hologalegina</taxon>
        <taxon>IRL clade</taxon>
        <taxon>Trifolieae</taxon>
        <taxon>Trifolium</taxon>
    </lineage>
</organism>
<keyword evidence="3" id="KW-1185">Reference proteome</keyword>
<dbReference type="Proteomes" id="UP000265520">
    <property type="component" value="Unassembled WGS sequence"/>
</dbReference>
<proteinExistence type="predicted"/>
<dbReference type="EMBL" id="LXQA010103957">
    <property type="protein sequence ID" value="MCI17124.1"/>
    <property type="molecule type" value="Genomic_DNA"/>
</dbReference>
<name>A0A392PZ50_9FABA</name>
<evidence type="ECO:0000313" key="2">
    <source>
        <dbReference type="EMBL" id="MCI17124.1"/>
    </source>
</evidence>
<protein>
    <submittedName>
        <fullName evidence="2">Uncharacterized protein</fullName>
    </submittedName>
</protein>
<feature type="region of interest" description="Disordered" evidence="1">
    <location>
        <begin position="1"/>
        <end position="31"/>
    </location>
</feature>
<reference evidence="2 3" key="1">
    <citation type="journal article" date="2018" name="Front. Plant Sci.">
        <title>Red Clover (Trifolium pratense) and Zigzag Clover (T. medium) - A Picture of Genomic Similarities and Differences.</title>
        <authorList>
            <person name="Dluhosova J."/>
            <person name="Istvanek J."/>
            <person name="Nedelnik J."/>
            <person name="Repkova J."/>
        </authorList>
    </citation>
    <scope>NUCLEOTIDE SEQUENCE [LARGE SCALE GENOMIC DNA]</scope>
    <source>
        <strain evidence="3">cv. 10/8</strain>
        <tissue evidence="2">Leaf</tissue>
    </source>
</reference>
<evidence type="ECO:0000256" key="1">
    <source>
        <dbReference type="SAM" id="MobiDB-lite"/>
    </source>
</evidence>
<comment type="caution">
    <text evidence="2">The sequence shown here is derived from an EMBL/GenBank/DDBJ whole genome shotgun (WGS) entry which is preliminary data.</text>
</comment>
<evidence type="ECO:0000313" key="3">
    <source>
        <dbReference type="Proteomes" id="UP000265520"/>
    </source>
</evidence>
<dbReference type="AlphaFoldDB" id="A0A392PZ50"/>
<feature type="compositionally biased region" description="Low complexity" evidence="1">
    <location>
        <begin position="1"/>
        <end position="23"/>
    </location>
</feature>
<accession>A0A392PZ50</accession>
<sequence length="91" mass="9461">PAAPAKPAAPAQPAAPTKPAAPAHGSTPEPEVFIFMPTPGMGIETIEEENGVEDGEEIEVEDEEVVGQGNVPPVHRRDKNGKIIVEPFGTA</sequence>